<name>A0A2N1N3W0_9GLOM</name>
<dbReference type="Proteomes" id="UP000233469">
    <property type="component" value="Unassembled WGS sequence"/>
</dbReference>
<proteinExistence type="predicted"/>
<evidence type="ECO:0000313" key="3">
    <source>
        <dbReference type="Proteomes" id="UP000233469"/>
    </source>
</evidence>
<keyword evidence="1" id="KW-1133">Transmembrane helix</keyword>
<reference evidence="2 3" key="1">
    <citation type="submission" date="2016-04" db="EMBL/GenBank/DDBJ databases">
        <title>Genome analyses suggest a sexual origin of heterokaryosis in a supposedly ancient asexual fungus.</title>
        <authorList>
            <person name="Ropars J."/>
            <person name="Sedzielewska K."/>
            <person name="Noel J."/>
            <person name="Charron P."/>
            <person name="Farinelli L."/>
            <person name="Marton T."/>
            <person name="Kruger M."/>
            <person name="Pelin A."/>
            <person name="Brachmann A."/>
            <person name="Corradi N."/>
        </authorList>
    </citation>
    <scope>NUCLEOTIDE SEQUENCE [LARGE SCALE GENOMIC DNA]</scope>
    <source>
        <strain evidence="2 3">C2</strain>
    </source>
</reference>
<evidence type="ECO:0000256" key="1">
    <source>
        <dbReference type="SAM" id="Phobius"/>
    </source>
</evidence>
<dbReference type="AlphaFoldDB" id="A0A2N1N3W0"/>
<sequence>MYLRCIYSSSSELINAIFNLSDRPHFPLSNKCKIIHSAYMYVKLFTILFQELYLILILVH</sequence>
<organism evidence="2 3">
    <name type="scientific">Rhizophagus irregularis</name>
    <dbReference type="NCBI Taxonomy" id="588596"/>
    <lineage>
        <taxon>Eukaryota</taxon>
        <taxon>Fungi</taxon>
        <taxon>Fungi incertae sedis</taxon>
        <taxon>Mucoromycota</taxon>
        <taxon>Glomeromycotina</taxon>
        <taxon>Glomeromycetes</taxon>
        <taxon>Glomerales</taxon>
        <taxon>Glomeraceae</taxon>
        <taxon>Rhizophagus</taxon>
    </lineage>
</organism>
<keyword evidence="1" id="KW-0812">Transmembrane</keyword>
<protein>
    <submittedName>
        <fullName evidence="2">Uncharacterized protein</fullName>
    </submittedName>
</protein>
<feature type="transmembrane region" description="Helical" evidence="1">
    <location>
        <begin position="38"/>
        <end position="59"/>
    </location>
</feature>
<gene>
    <name evidence="2" type="ORF">RhiirC2_534396</name>
</gene>
<reference evidence="2 3" key="2">
    <citation type="submission" date="2017-10" db="EMBL/GenBank/DDBJ databases">
        <title>Extensive intraspecific genome diversity in a model arbuscular mycorrhizal fungus.</title>
        <authorList>
            <person name="Chen E.C.H."/>
            <person name="Morin E."/>
            <person name="Baudet D."/>
            <person name="Noel J."/>
            <person name="Ndikumana S."/>
            <person name="Charron P."/>
            <person name="St-Onge C."/>
            <person name="Giorgi J."/>
            <person name="Grigoriev I.V."/>
            <person name="Roux C."/>
            <person name="Martin F.M."/>
            <person name="Corradi N."/>
        </authorList>
    </citation>
    <scope>NUCLEOTIDE SEQUENCE [LARGE SCALE GENOMIC DNA]</scope>
    <source>
        <strain evidence="2 3">C2</strain>
    </source>
</reference>
<accession>A0A2N1N3W0</accession>
<comment type="caution">
    <text evidence="2">The sequence shown here is derived from an EMBL/GenBank/DDBJ whole genome shotgun (WGS) entry which is preliminary data.</text>
</comment>
<evidence type="ECO:0000313" key="2">
    <source>
        <dbReference type="EMBL" id="PKK68595.1"/>
    </source>
</evidence>
<keyword evidence="1" id="KW-0472">Membrane</keyword>
<dbReference type="EMBL" id="LLXL01000825">
    <property type="protein sequence ID" value="PKK68595.1"/>
    <property type="molecule type" value="Genomic_DNA"/>
</dbReference>